<evidence type="ECO:0000256" key="4">
    <source>
        <dbReference type="ARBA" id="ARBA00022552"/>
    </source>
</evidence>
<gene>
    <name evidence="12" type="ORF">C8F04DRAFT_1090016</name>
</gene>
<keyword evidence="6 9" id="KW-0539">Nucleus</keyword>
<evidence type="ECO:0000256" key="1">
    <source>
        <dbReference type="ARBA" id="ARBA00004604"/>
    </source>
</evidence>
<evidence type="ECO:0000256" key="6">
    <source>
        <dbReference type="ARBA" id="ARBA00023242"/>
    </source>
</evidence>
<comment type="subunit">
    <text evidence="9">Associates with 90S and pre-40S pre-ribosomal particles.</text>
</comment>
<evidence type="ECO:0000256" key="3">
    <source>
        <dbReference type="ARBA" id="ARBA00022517"/>
    </source>
</evidence>
<feature type="compositionally biased region" description="Acidic residues" evidence="11">
    <location>
        <begin position="45"/>
        <end position="81"/>
    </location>
</feature>
<keyword evidence="7 9" id="KW-0687">Ribonucleoprotein</keyword>
<keyword evidence="13" id="KW-1185">Reference proteome</keyword>
<keyword evidence="3 9" id="KW-0690">Ribosome biogenesis</keyword>
<comment type="function">
    <text evidence="8 9">Component of the 90S pre-ribosome involved in the maturation of rRNAs. Required for early cleavages of the pre-RNAs in the 40S ribosomal subunit maturation pathway.</text>
</comment>
<keyword evidence="5 10" id="KW-0175">Coiled coil</keyword>
<evidence type="ECO:0000256" key="8">
    <source>
        <dbReference type="ARBA" id="ARBA00025053"/>
    </source>
</evidence>
<evidence type="ECO:0000256" key="2">
    <source>
        <dbReference type="ARBA" id="ARBA00009418"/>
    </source>
</evidence>
<keyword evidence="4 9" id="KW-0698">rRNA processing</keyword>
<evidence type="ECO:0000256" key="9">
    <source>
        <dbReference type="RuleBase" id="RU368027"/>
    </source>
</evidence>
<dbReference type="InterPro" id="IPR009292">
    <property type="entry name" value="RRP36"/>
</dbReference>
<feature type="region of interest" description="Disordered" evidence="11">
    <location>
        <begin position="139"/>
        <end position="198"/>
    </location>
</feature>
<feature type="compositionally biased region" description="Acidic residues" evidence="11">
    <location>
        <begin position="90"/>
        <end position="107"/>
    </location>
</feature>
<dbReference type="GO" id="GO:0030686">
    <property type="term" value="C:90S preribosome"/>
    <property type="evidence" value="ECO:0007669"/>
    <property type="project" value="TreeGrafter"/>
</dbReference>
<proteinExistence type="inferred from homology"/>
<reference evidence="12" key="1">
    <citation type="submission" date="2023-03" db="EMBL/GenBank/DDBJ databases">
        <title>Massive genome expansion in bonnet fungi (Mycena s.s.) driven by repeated elements and novel gene families across ecological guilds.</title>
        <authorList>
            <consortium name="Lawrence Berkeley National Laboratory"/>
            <person name="Harder C.B."/>
            <person name="Miyauchi S."/>
            <person name="Viragh M."/>
            <person name="Kuo A."/>
            <person name="Thoen E."/>
            <person name="Andreopoulos B."/>
            <person name="Lu D."/>
            <person name="Skrede I."/>
            <person name="Drula E."/>
            <person name="Henrissat B."/>
            <person name="Morin E."/>
            <person name="Kohler A."/>
            <person name="Barry K."/>
            <person name="LaButti K."/>
            <person name="Morin E."/>
            <person name="Salamov A."/>
            <person name="Lipzen A."/>
            <person name="Mereny Z."/>
            <person name="Hegedus B."/>
            <person name="Baldrian P."/>
            <person name="Stursova M."/>
            <person name="Weitz H."/>
            <person name="Taylor A."/>
            <person name="Grigoriev I.V."/>
            <person name="Nagy L.G."/>
            <person name="Martin F."/>
            <person name="Kauserud H."/>
        </authorList>
    </citation>
    <scope>NUCLEOTIDE SEQUENCE</scope>
    <source>
        <strain evidence="12">CBHHK200</strain>
    </source>
</reference>
<dbReference type="Proteomes" id="UP001218188">
    <property type="component" value="Unassembled WGS sequence"/>
</dbReference>
<feature type="compositionally biased region" description="Acidic residues" evidence="11">
    <location>
        <begin position="148"/>
        <end position="157"/>
    </location>
</feature>
<evidence type="ECO:0000256" key="10">
    <source>
        <dbReference type="SAM" id="Coils"/>
    </source>
</evidence>
<evidence type="ECO:0000256" key="5">
    <source>
        <dbReference type="ARBA" id="ARBA00023054"/>
    </source>
</evidence>
<sequence length="393" mass="44278">MPRRPRSTSRAAPKNKIVNAVARASDNAKAFPKSSKPQKTPVSSSEEDDSEEEEGDPEEGSDEAAETSSEEAAAFEDDEDVDAPRVSQWVDDDDLDPNAYQSDEETQEDRNAAGPSQLKTLEQDLSNLPLGALLRAQRALKQANVSDSESEDSEDEKPEAISLKGKEKEKPEWSIQPRHDIAKRAHKHAPVEVTSKRPVTRRRTVVEVKTIQPRDPRFLPLAGEFLPQKFQEQYGFLADAHKTELRTLRENLKAARKLLVSSPRDLRADREAEVSRLEMAVKRAESMVNKDRRAKVDQEALTKLNDAERAKRKEGKGEWWMKEADKKEFLVRARYDALAAEGGKRAVKKAIEKKQKKIGQKEKKSRPFAKGSGLKRKPPRDNEGGPPQKRHKS</sequence>
<feature type="compositionally biased region" description="Basic and acidic residues" evidence="11">
    <location>
        <begin position="164"/>
        <end position="183"/>
    </location>
</feature>
<dbReference type="AlphaFoldDB" id="A0AAD6X6B4"/>
<dbReference type="Pfam" id="PF06102">
    <property type="entry name" value="RRP36"/>
    <property type="match status" value="1"/>
</dbReference>
<evidence type="ECO:0000256" key="11">
    <source>
        <dbReference type="SAM" id="MobiDB-lite"/>
    </source>
</evidence>
<dbReference type="PANTHER" id="PTHR21738">
    <property type="entry name" value="RIBOSOMAL RNA PROCESSING PROTEIN 36 HOMOLOG"/>
    <property type="match status" value="1"/>
</dbReference>
<feature type="region of interest" description="Disordered" evidence="11">
    <location>
        <begin position="341"/>
        <end position="393"/>
    </location>
</feature>
<dbReference type="EMBL" id="JARJCM010000033">
    <property type="protein sequence ID" value="KAJ7038242.1"/>
    <property type="molecule type" value="Genomic_DNA"/>
</dbReference>
<feature type="compositionally biased region" description="Basic residues" evidence="11">
    <location>
        <begin position="354"/>
        <end position="378"/>
    </location>
</feature>
<evidence type="ECO:0000313" key="12">
    <source>
        <dbReference type="EMBL" id="KAJ7038242.1"/>
    </source>
</evidence>
<accession>A0AAD6X6B4</accession>
<dbReference type="PANTHER" id="PTHR21738:SF0">
    <property type="entry name" value="RIBOSOMAL RNA PROCESSING PROTEIN 36 HOMOLOG"/>
    <property type="match status" value="1"/>
</dbReference>
<comment type="similarity">
    <text evidence="2 9">Belongs to the RRP36 family.</text>
</comment>
<feature type="region of interest" description="Disordered" evidence="11">
    <location>
        <begin position="1"/>
        <end position="124"/>
    </location>
</feature>
<protein>
    <recommendedName>
        <fullName evidence="9">rRNA biogenesis protein RRP36</fullName>
    </recommendedName>
</protein>
<comment type="subcellular location">
    <subcellularLocation>
        <location evidence="1 9">Nucleus</location>
        <location evidence="1 9">Nucleolus</location>
    </subcellularLocation>
</comment>
<comment type="caution">
    <text evidence="12">The sequence shown here is derived from an EMBL/GenBank/DDBJ whole genome shotgun (WGS) entry which is preliminary data.</text>
</comment>
<evidence type="ECO:0000256" key="7">
    <source>
        <dbReference type="ARBA" id="ARBA00023274"/>
    </source>
</evidence>
<evidence type="ECO:0000313" key="13">
    <source>
        <dbReference type="Proteomes" id="UP001218188"/>
    </source>
</evidence>
<organism evidence="12 13">
    <name type="scientific">Mycena alexandri</name>
    <dbReference type="NCBI Taxonomy" id="1745969"/>
    <lineage>
        <taxon>Eukaryota</taxon>
        <taxon>Fungi</taxon>
        <taxon>Dikarya</taxon>
        <taxon>Basidiomycota</taxon>
        <taxon>Agaricomycotina</taxon>
        <taxon>Agaricomycetes</taxon>
        <taxon>Agaricomycetidae</taxon>
        <taxon>Agaricales</taxon>
        <taxon>Marasmiineae</taxon>
        <taxon>Mycenaceae</taxon>
        <taxon>Mycena</taxon>
    </lineage>
</organism>
<name>A0AAD6X6B4_9AGAR</name>
<feature type="coiled-coil region" evidence="10">
    <location>
        <begin position="238"/>
        <end position="287"/>
    </location>
</feature>
<dbReference type="GO" id="GO:0000462">
    <property type="term" value="P:maturation of SSU-rRNA from tricistronic rRNA transcript (SSU-rRNA, 5.8S rRNA, LSU-rRNA)"/>
    <property type="evidence" value="ECO:0007669"/>
    <property type="project" value="TreeGrafter"/>
</dbReference>
<dbReference type="GO" id="GO:0005730">
    <property type="term" value="C:nucleolus"/>
    <property type="evidence" value="ECO:0007669"/>
    <property type="project" value="UniProtKB-SubCell"/>
</dbReference>